<keyword evidence="3" id="KW-1185">Reference proteome</keyword>
<evidence type="ECO:0000313" key="2">
    <source>
        <dbReference type="EMBL" id="ASZ74592.1"/>
    </source>
</evidence>
<keyword evidence="1" id="KW-0472">Membrane</keyword>
<evidence type="ECO:0000313" key="3">
    <source>
        <dbReference type="Proteomes" id="UP000226037"/>
    </source>
</evidence>
<protein>
    <submittedName>
        <fullName evidence="2">Uncharacterized protein</fullName>
    </submittedName>
</protein>
<sequence length="55" mass="5772">MNWAGMFGVLAGAAGTVAFVTGLVNPFFEDAYKRKIMLIAFAVCVLFTTLAVGVA</sequence>
<gene>
    <name evidence="2" type="ORF">SEA_PHABBA_17</name>
</gene>
<name>A0A249XS64_9CAUD</name>
<dbReference type="Proteomes" id="UP000226037">
    <property type="component" value="Segment"/>
</dbReference>
<organism evidence="2 3">
    <name type="scientific">Mycobacterium phage Phabba</name>
    <dbReference type="NCBI Taxonomy" id="2027899"/>
    <lineage>
        <taxon>Viruses</taxon>
        <taxon>Duplodnaviria</taxon>
        <taxon>Heunggongvirae</taxon>
        <taxon>Uroviricota</taxon>
        <taxon>Caudoviricetes</taxon>
        <taxon>Ceeclamvirinae</taxon>
        <taxon>Myrnavirus</taxon>
        <taxon>Myrnavirus phabba</taxon>
        <taxon>Myranavirus phabba</taxon>
    </lineage>
</organism>
<proteinExistence type="predicted"/>
<feature type="transmembrane region" description="Helical" evidence="1">
    <location>
        <begin position="6"/>
        <end position="24"/>
    </location>
</feature>
<feature type="transmembrane region" description="Helical" evidence="1">
    <location>
        <begin position="36"/>
        <end position="54"/>
    </location>
</feature>
<keyword evidence="1" id="KW-0812">Transmembrane</keyword>
<accession>A0A249XS64</accession>
<reference evidence="3" key="1">
    <citation type="submission" date="2017-08" db="EMBL/GenBank/DDBJ databases">
        <authorList>
            <person name="de Groot N.N."/>
        </authorList>
    </citation>
    <scope>NUCLEOTIDE SEQUENCE [LARGE SCALE GENOMIC DNA]</scope>
</reference>
<evidence type="ECO:0000256" key="1">
    <source>
        <dbReference type="SAM" id="Phobius"/>
    </source>
</evidence>
<dbReference type="EMBL" id="MF668280">
    <property type="protein sequence ID" value="ASZ74592.1"/>
    <property type="molecule type" value="Genomic_DNA"/>
</dbReference>
<keyword evidence="1" id="KW-1133">Transmembrane helix</keyword>